<evidence type="ECO:0000313" key="3">
    <source>
        <dbReference type="Proteomes" id="UP000271974"/>
    </source>
</evidence>
<reference evidence="2 3" key="1">
    <citation type="submission" date="2019-01" db="EMBL/GenBank/DDBJ databases">
        <title>A draft genome assembly of the solar-powered sea slug Elysia chlorotica.</title>
        <authorList>
            <person name="Cai H."/>
            <person name="Li Q."/>
            <person name="Fang X."/>
            <person name="Li J."/>
            <person name="Curtis N.E."/>
            <person name="Altenburger A."/>
            <person name="Shibata T."/>
            <person name="Feng M."/>
            <person name="Maeda T."/>
            <person name="Schwartz J.A."/>
            <person name="Shigenobu S."/>
            <person name="Lundholm N."/>
            <person name="Nishiyama T."/>
            <person name="Yang H."/>
            <person name="Hasebe M."/>
            <person name="Li S."/>
            <person name="Pierce S.K."/>
            <person name="Wang J."/>
        </authorList>
    </citation>
    <scope>NUCLEOTIDE SEQUENCE [LARGE SCALE GENOMIC DNA]</scope>
    <source>
        <strain evidence="2">EC2010</strain>
        <tissue evidence="2">Whole organism of an adult</tissue>
    </source>
</reference>
<dbReference type="AlphaFoldDB" id="A0A3S1H5L8"/>
<name>A0A3S1H5L8_ELYCH</name>
<sequence length="319" mass="35086">MYAFLSTLAFVVCGASVRATSLMYTLRAGVRISSGGTVIIRSVRAKMTVPFCASLCGATCGAFQVSSMTDECVTFSERFHTKGIELTSDPEWTLGYSQSSVSDGDWTLAFRAQTGLNAYVYKTWVSDGTHHDSPEEAGDFPQVCLRLVDYGSCDRYFRSQILDNWEKIQEVRFSMVKSGAEVAYAVFNGTGTDRESWFHPSRIMSSSWQPGVTTDTLTRPEIKGYCGGTGTACRRFKLYGASLGCPKEWAYTVTIDAPYDACVDQGHWPTAGDPAQDFPVFLYSQSGRGGLGESAEYPLIQRADVMAVWVKFAWPPANK</sequence>
<proteinExistence type="predicted"/>
<dbReference type="Proteomes" id="UP000271974">
    <property type="component" value="Unassembled WGS sequence"/>
</dbReference>
<evidence type="ECO:0000313" key="2">
    <source>
        <dbReference type="EMBL" id="RUS72689.1"/>
    </source>
</evidence>
<feature type="signal peptide" evidence="1">
    <location>
        <begin position="1"/>
        <end position="19"/>
    </location>
</feature>
<dbReference type="OrthoDB" id="6134084at2759"/>
<keyword evidence="1" id="KW-0732">Signal</keyword>
<evidence type="ECO:0000256" key="1">
    <source>
        <dbReference type="SAM" id="SignalP"/>
    </source>
</evidence>
<accession>A0A3S1H5L8</accession>
<feature type="chain" id="PRO_5018636191" evidence="1">
    <location>
        <begin position="20"/>
        <end position="319"/>
    </location>
</feature>
<keyword evidence="3" id="KW-1185">Reference proteome</keyword>
<organism evidence="2 3">
    <name type="scientific">Elysia chlorotica</name>
    <name type="common">Eastern emerald elysia</name>
    <name type="synonym">Sea slug</name>
    <dbReference type="NCBI Taxonomy" id="188477"/>
    <lineage>
        <taxon>Eukaryota</taxon>
        <taxon>Metazoa</taxon>
        <taxon>Spiralia</taxon>
        <taxon>Lophotrochozoa</taxon>
        <taxon>Mollusca</taxon>
        <taxon>Gastropoda</taxon>
        <taxon>Heterobranchia</taxon>
        <taxon>Euthyneura</taxon>
        <taxon>Panpulmonata</taxon>
        <taxon>Sacoglossa</taxon>
        <taxon>Placobranchoidea</taxon>
        <taxon>Plakobranchidae</taxon>
        <taxon>Elysia</taxon>
    </lineage>
</organism>
<gene>
    <name evidence="2" type="ORF">EGW08_019545</name>
</gene>
<dbReference type="EMBL" id="RQTK01001031">
    <property type="protein sequence ID" value="RUS72689.1"/>
    <property type="molecule type" value="Genomic_DNA"/>
</dbReference>
<protein>
    <submittedName>
        <fullName evidence="2">Uncharacterized protein</fullName>
    </submittedName>
</protein>
<comment type="caution">
    <text evidence="2">The sequence shown here is derived from an EMBL/GenBank/DDBJ whole genome shotgun (WGS) entry which is preliminary data.</text>
</comment>